<feature type="transmembrane region" description="Helical" evidence="1">
    <location>
        <begin position="324"/>
        <end position="345"/>
    </location>
</feature>
<keyword evidence="1" id="KW-1133">Transmembrane helix</keyword>
<evidence type="ECO:0000313" key="3">
    <source>
        <dbReference type="Proteomes" id="UP000599688"/>
    </source>
</evidence>
<keyword evidence="3" id="KW-1185">Reference proteome</keyword>
<sequence>MSRDNNIPPLIKIGAWLLSLIVFAVGFWHAHLGMKEMKPFQSEYGSLLIAAIILLLTLITYWFAVNGKKTALIFYSICAFSFLVLNLNYFYPAYMAKTLIQNEASTLNDILQKYVNGTSSIQDSENSAAVSDYLNLISLKDQIITEINNKGYGPKARARTNDFNEISSKYSVTAIEQPSFGKVTNNVDDAKRQREQIEPLFEQALSTLMLKGILNVNDPGLFREGTKELGEIQKKYTVILNSISSDNSTNYKLDSITEYKNVNNIVKFVGEFNTAIDKVNKGNNKQKNILQRLDEDTHPRANKLGKIKHTITSIVERINEIDTWAIIFLCLLIDFIVPLSIYLLIKKKENENEGVKKKKLKPSSF</sequence>
<proteinExistence type="predicted"/>
<protein>
    <submittedName>
        <fullName evidence="2">Uncharacterized protein</fullName>
    </submittedName>
</protein>
<organism evidence="2 3">
    <name type="scientific">Psychroflexus salis</name>
    <dbReference type="NCBI Taxonomy" id="1526574"/>
    <lineage>
        <taxon>Bacteria</taxon>
        <taxon>Pseudomonadati</taxon>
        <taxon>Bacteroidota</taxon>
        <taxon>Flavobacteriia</taxon>
        <taxon>Flavobacteriales</taxon>
        <taxon>Flavobacteriaceae</taxon>
        <taxon>Psychroflexus</taxon>
    </lineage>
</organism>
<accession>A0A916ZQK9</accession>
<dbReference type="AlphaFoldDB" id="A0A916ZQK9"/>
<evidence type="ECO:0000313" key="2">
    <source>
        <dbReference type="EMBL" id="GGE09202.1"/>
    </source>
</evidence>
<keyword evidence="1" id="KW-0472">Membrane</keyword>
<keyword evidence="1" id="KW-0812">Transmembrane</keyword>
<dbReference type="Proteomes" id="UP000599688">
    <property type="component" value="Unassembled WGS sequence"/>
</dbReference>
<evidence type="ECO:0000256" key="1">
    <source>
        <dbReference type="SAM" id="Phobius"/>
    </source>
</evidence>
<feature type="transmembrane region" description="Helical" evidence="1">
    <location>
        <begin position="13"/>
        <end position="32"/>
    </location>
</feature>
<dbReference type="RefSeq" id="WP_188405561.1">
    <property type="nucleotide sequence ID" value="NZ_BMGL01000004.1"/>
</dbReference>
<feature type="transmembrane region" description="Helical" evidence="1">
    <location>
        <begin position="70"/>
        <end position="91"/>
    </location>
</feature>
<gene>
    <name evidence="2" type="ORF">GCM10010831_08460</name>
</gene>
<dbReference type="EMBL" id="BMGL01000004">
    <property type="protein sequence ID" value="GGE09202.1"/>
    <property type="molecule type" value="Genomic_DNA"/>
</dbReference>
<name>A0A916ZQK9_9FLAO</name>
<reference evidence="2 3" key="1">
    <citation type="journal article" date="2014" name="Int. J. Syst. Evol. Microbiol.">
        <title>Complete genome sequence of Corynebacterium casei LMG S-19264T (=DSM 44701T), isolated from a smear-ripened cheese.</title>
        <authorList>
            <consortium name="US DOE Joint Genome Institute (JGI-PGF)"/>
            <person name="Walter F."/>
            <person name="Albersmeier A."/>
            <person name="Kalinowski J."/>
            <person name="Ruckert C."/>
        </authorList>
    </citation>
    <scope>NUCLEOTIDE SEQUENCE [LARGE SCALE GENOMIC DNA]</scope>
    <source>
        <strain evidence="2 3">CGMCC 1.12925</strain>
    </source>
</reference>
<feature type="transmembrane region" description="Helical" evidence="1">
    <location>
        <begin position="44"/>
        <end position="64"/>
    </location>
</feature>
<comment type="caution">
    <text evidence="2">The sequence shown here is derived from an EMBL/GenBank/DDBJ whole genome shotgun (WGS) entry which is preliminary data.</text>
</comment>